<dbReference type="InterPro" id="IPR016161">
    <property type="entry name" value="Ald_DH/histidinol_DH"/>
</dbReference>
<proteinExistence type="inferred from homology"/>
<dbReference type="Gene3D" id="3.40.605.10">
    <property type="entry name" value="Aldehyde Dehydrogenase, Chain A, domain 1"/>
    <property type="match status" value="1"/>
</dbReference>
<dbReference type="InterPro" id="IPR015590">
    <property type="entry name" value="Aldehyde_DH_dom"/>
</dbReference>
<evidence type="ECO:0000256" key="4">
    <source>
        <dbReference type="ARBA" id="ARBA00049194"/>
    </source>
</evidence>
<dbReference type="Pfam" id="PF00171">
    <property type="entry name" value="Aldedh"/>
    <property type="match status" value="1"/>
</dbReference>
<evidence type="ECO:0000313" key="7">
    <source>
        <dbReference type="Proteomes" id="UP001281003"/>
    </source>
</evidence>
<dbReference type="InterPro" id="IPR016162">
    <property type="entry name" value="Ald_DH_N"/>
</dbReference>
<reference evidence="6" key="1">
    <citation type="journal article" date="2023" name="Mol. Phylogenet. Evol.">
        <title>Genome-scale phylogeny and comparative genomics of the fungal order Sordariales.</title>
        <authorList>
            <person name="Hensen N."/>
            <person name="Bonometti L."/>
            <person name="Westerberg I."/>
            <person name="Brannstrom I.O."/>
            <person name="Guillou S."/>
            <person name="Cros-Aarteil S."/>
            <person name="Calhoun S."/>
            <person name="Haridas S."/>
            <person name="Kuo A."/>
            <person name="Mondo S."/>
            <person name="Pangilinan J."/>
            <person name="Riley R."/>
            <person name="LaButti K."/>
            <person name="Andreopoulos B."/>
            <person name="Lipzen A."/>
            <person name="Chen C."/>
            <person name="Yan M."/>
            <person name="Daum C."/>
            <person name="Ng V."/>
            <person name="Clum A."/>
            <person name="Steindorff A."/>
            <person name="Ohm R.A."/>
            <person name="Martin F."/>
            <person name="Silar P."/>
            <person name="Natvig D.O."/>
            <person name="Lalanne C."/>
            <person name="Gautier V."/>
            <person name="Ament-Velasquez S.L."/>
            <person name="Kruys A."/>
            <person name="Hutchinson M.I."/>
            <person name="Powell A.J."/>
            <person name="Barry K."/>
            <person name="Miller A.N."/>
            <person name="Grigoriev I.V."/>
            <person name="Debuchy R."/>
            <person name="Gladieux P."/>
            <person name="Hiltunen Thoren M."/>
            <person name="Johannesson H."/>
        </authorList>
    </citation>
    <scope>NUCLEOTIDE SEQUENCE</scope>
    <source>
        <strain evidence="6">FGSC 1904</strain>
    </source>
</reference>
<dbReference type="Proteomes" id="UP001281003">
    <property type="component" value="Unassembled WGS sequence"/>
</dbReference>
<gene>
    <name evidence="6" type="ORF">B0T20DRAFT_57497</name>
</gene>
<dbReference type="PROSITE" id="PS00070">
    <property type="entry name" value="ALDEHYDE_DEHYDR_CYS"/>
    <property type="match status" value="1"/>
</dbReference>
<comment type="similarity">
    <text evidence="1">Belongs to the aldehyde dehydrogenase family.</text>
</comment>
<dbReference type="Gene3D" id="3.40.309.10">
    <property type="entry name" value="Aldehyde Dehydrogenase, Chain A, domain 2"/>
    <property type="match status" value="1"/>
</dbReference>
<dbReference type="PANTHER" id="PTHR11699">
    <property type="entry name" value="ALDEHYDE DEHYDROGENASE-RELATED"/>
    <property type="match status" value="1"/>
</dbReference>
<name>A0AAE0P3U6_SORBR</name>
<sequence>MGSLATENLKMEDLTFHNIINDTLRSSDNTHTVINPRTGSSLWPVPIASSQDFEDAVLAAQTAFKTWKLTTVSERQTLLTKLASNLEEHLPLLSQILALESGKSLLLSELDVRGAIAQCLHYAQPENALSDHIQFEDSSVKIIATHVPLGTVAAICPWNFPLILSNLKVVSSLVTGNCVIVKPSPFTPYAVLKWIELARGILPPGVLQCLNGGADLGQMMTLHPGIAKVSFTGTIAVGKAVMAACAKTLKKVTLELAGNDACIVCADADLDKTVKSVAGGAFFNAGQVCVATKRVYVHADIYEEFVRRLVEEVKGSYTVVEDASVPSVFGPVSNKVQFETVKRIVEDCKGRGYEIVTGGEVRDSASDKDAKEGKRGFWLEPTIVKGPPEDSMLVKEEQFGPILPVLSWSDEDDVIERSNLANAGLGASVYSTDLAQAERIARRLEAGSVWINQAERPHMGAYFSGFKDSGFGGEMGKQGLLSYSYTQSLHFAK</sequence>
<reference evidence="6" key="2">
    <citation type="submission" date="2023-07" db="EMBL/GenBank/DDBJ databases">
        <authorList>
            <consortium name="Lawrence Berkeley National Laboratory"/>
            <person name="Haridas S."/>
            <person name="Hensen N."/>
            <person name="Bonometti L."/>
            <person name="Westerberg I."/>
            <person name="Brannstrom I.O."/>
            <person name="Guillou S."/>
            <person name="Cros-Aarteil S."/>
            <person name="Calhoun S."/>
            <person name="Kuo A."/>
            <person name="Mondo S."/>
            <person name="Pangilinan J."/>
            <person name="Riley R."/>
            <person name="LaButti K."/>
            <person name="Andreopoulos B."/>
            <person name="Lipzen A."/>
            <person name="Chen C."/>
            <person name="Yanf M."/>
            <person name="Daum C."/>
            <person name="Ng V."/>
            <person name="Clum A."/>
            <person name="Steindorff A."/>
            <person name="Ohm R."/>
            <person name="Martin F."/>
            <person name="Silar P."/>
            <person name="Natvig D."/>
            <person name="Lalanne C."/>
            <person name="Gautier V."/>
            <person name="Ament-velasquez S.L."/>
            <person name="Kruys A."/>
            <person name="Hutchinson M.I."/>
            <person name="Powell A.J."/>
            <person name="Barry K."/>
            <person name="Miller A.N."/>
            <person name="Grigoriev I.V."/>
            <person name="Debuchy R."/>
            <person name="Gladieux P."/>
            <person name="Thoren M.H."/>
            <person name="Johannesson H."/>
        </authorList>
    </citation>
    <scope>NUCLEOTIDE SEQUENCE</scope>
    <source>
        <strain evidence="6">FGSC 1904</strain>
    </source>
</reference>
<protein>
    <recommendedName>
        <fullName evidence="3">aldehyde dehydrogenase (NAD(+))</fullName>
        <ecNumber evidence="3">1.2.1.3</ecNumber>
    </recommendedName>
</protein>
<dbReference type="GO" id="GO:0004029">
    <property type="term" value="F:aldehyde dehydrogenase (NAD+) activity"/>
    <property type="evidence" value="ECO:0007669"/>
    <property type="project" value="UniProtKB-EC"/>
</dbReference>
<evidence type="ECO:0000256" key="3">
    <source>
        <dbReference type="ARBA" id="ARBA00024226"/>
    </source>
</evidence>
<evidence type="ECO:0000256" key="1">
    <source>
        <dbReference type="ARBA" id="ARBA00009986"/>
    </source>
</evidence>
<accession>A0AAE0P3U6</accession>
<comment type="caution">
    <text evidence="6">The sequence shown here is derived from an EMBL/GenBank/DDBJ whole genome shotgun (WGS) entry which is preliminary data.</text>
</comment>
<dbReference type="AlphaFoldDB" id="A0AAE0P3U6"/>
<evidence type="ECO:0000259" key="5">
    <source>
        <dbReference type="Pfam" id="PF00171"/>
    </source>
</evidence>
<organism evidence="6 7">
    <name type="scientific">Sordaria brevicollis</name>
    <dbReference type="NCBI Taxonomy" id="83679"/>
    <lineage>
        <taxon>Eukaryota</taxon>
        <taxon>Fungi</taxon>
        <taxon>Dikarya</taxon>
        <taxon>Ascomycota</taxon>
        <taxon>Pezizomycotina</taxon>
        <taxon>Sordariomycetes</taxon>
        <taxon>Sordariomycetidae</taxon>
        <taxon>Sordariales</taxon>
        <taxon>Sordariaceae</taxon>
        <taxon>Sordaria</taxon>
    </lineage>
</organism>
<keyword evidence="7" id="KW-1185">Reference proteome</keyword>
<dbReference type="SUPFAM" id="SSF53720">
    <property type="entry name" value="ALDH-like"/>
    <property type="match status" value="1"/>
</dbReference>
<dbReference type="FunFam" id="3.40.605.10:FF:000007">
    <property type="entry name" value="NAD/NADP-dependent betaine aldehyde dehydrogenase"/>
    <property type="match status" value="1"/>
</dbReference>
<feature type="domain" description="Aldehyde dehydrogenase" evidence="5">
    <location>
        <begin position="27"/>
        <end position="488"/>
    </location>
</feature>
<evidence type="ECO:0000256" key="2">
    <source>
        <dbReference type="ARBA" id="ARBA00023002"/>
    </source>
</evidence>
<dbReference type="InterPro" id="IPR016160">
    <property type="entry name" value="Ald_DH_CS_CYS"/>
</dbReference>
<dbReference type="FunFam" id="3.40.309.10:FF:000009">
    <property type="entry name" value="Aldehyde dehydrogenase A"/>
    <property type="match status" value="1"/>
</dbReference>
<dbReference type="CDD" id="cd07106">
    <property type="entry name" value="ALDH_AldA-AAD23400"/>
    <property type="match status" value="1"/>
</dbReference>
<keyword evidence="2" id="KW-0560">Oxidoreductase</keyword>
<dbReference type="EC" id="1.2.1.3" evidence="3"/>
<dbReference type="InterPro" id="IPR044086">
    <property type="entry name" value="LUC3-like"/>
</dbReference>
<dbReference type="EMBL" id="JAUTDP010000011">
    <property type="protein sequence ID" value="KAK3392505.1"/>
    <property type="molecule type" value="Genomic_DNA"/>
</dbReference>
<comment type="catalytic activity">
    <reaction evidence="4">
        <text>an aldehyde + NAD(+) + H2O = a carboxylate + NADH + 2 H(+)</text>
        <dbReference type="Rhea" id="RHEA:16185"/>
        <dbReference type="ChEBI" id="CHEBI:15377"/>
        <dbReference type="ChEBI" id="CHEBI:15378"/>
        <dbReference type="ChEBI" id="CHEBI:17478"/>
        <dbReference type="ChEBI" id="CHEBI:29067"/>
        <dbReference type="ChEBI" id="CHEBI:57540"/>
        <dbReference type="ChEBI" id="CHEBI:57945"/>
        <dbReference type="EC" id="1.2.1.3"/>
    </reaction>
</comment>
<evidence type="ECO:0000313" key="6">
    <source>
        <dbReference type="EMBL" id="KAK3392505.1"/>
    </source>
</evidence>
<dbReference type="InterPro" id="IPR016163">
    <property type="entry name" value="Ald_DH_C"/>
</dbReference>